<evidence type="ECO:0000256" key="7">
    <source>
        <dbReference type="ARBA" id="ARBA00023210"/>
    </source>
</evidence>
<dbReference type="AlphaFoldDB" id="A0A419V738"/>
<organism evidence="10 11">
    <name type="scientific">Sinobaca qinghaiensis</name>
    <dbReference type="NCBI Taxonomy" id="342944"/>
    <lineage>
        <taxon>Bacteria</taxon>
        <taxon>Bacillati</taxon>
        <taxon>Bacillota</taxon>
        <taxon>Bacilli</taxon>
        <taxon>Bacillales</taxon>
        <taxon>Sporolactobacillaceae</taxon>
        <taxon>Sinobaca</taxon>
    </lineage>
</organism>
<accession>A0A419V738</accession>
<feature type="coiled-coil region" evidence="9">
    <location>
        <begin position="257"/>
        <end position="338"/>
    </location>
</feature>
<evidence type="ECO:0000256" key="5">
    <source>
        <dbReference type="ARBA" id="ARBA00023054"/>
    </source>
</evidence>
<dbReference type="EMBL" id="RAPK01000007">
    <property type="protein sequence ID" value="RKD75768.1"/>
    <property type="molecule type" value="Genomic_DNA"/>
</dbReference>
<sequence>MEFILLAILVIVVAVVIYGTLSRRKIYKDVDRLENWKIELGSRPVAEEIAKVKGLKISGETEEKFELWRKDWDDIVGTHIPDIEKALFDIEEQANKYRFGKARELVTAVENQLQDIEAQIDVIFKEVDELVHSEKENEAGISETQAKFDAMSRHLLQHSLSLGKTAPVFEERKTEMKQALVSFEEDREAGNYTSARQTLKQVDHDLEVQNAQMKEIPVLLKDLDMELPSELRELQRGVENMEGQGYPLGHLSLYEQIEEYKQELPALKESCEEFELEKVKDRIEEIRSFMEATYEMLEKEVDARGAVQAEIPQLEEQLRKLKEKLADLQREEAKVEVSYLIPMEDKEQHDRLAVKMDDTIRNWRLFQDANLNRTQTFSEQRSQLEKHRKEWSGLTKEIQQLKDRLYTLRKDEKKALDTFASVKRQLLEDEMLLQRSFMPRIPSPLLNDLDDADENVKAAEQTLDEVPVEIARANADVDEADKSVRRFHQRLIATLEQVRMAELAIQYGNRYRSSDAELHEQFKEAEKHFHKGRYDDAVNTAVGAMEKKNSNIREVLLEFGKQ</sequence>
<evidence type="ECO:0000256" key="1">
    <source>
        <dbReference type="ARBA" id="ARBA00004162"/>
    </source>
</evidence>
<keyword evidence="11" id="KW-1185">Reference proteome</keyword>
<keyword evidence="2" id="KW-0132">Cell division</keyword>
<dbReference type="GO" id="GO:0005886">
    <property type="term" value="C:plasma membrane"/>
    <property type="evidence" value="ECO:0007669"/>
    <property type="project" value="UniProtKB-SubCell"/>
</dbReference>
<comment type="subcellular location">
    <subcellularLocation>
        <location evidence="1">Cell membrane</location>
        <topology evidence="1">Single-pass membrane protein</topology>
    </subcellularLocation>
</comment>
<reference evidence="10 11" key="1">
    <citation type="submission" date="2018-09" db="EMBL/GenBank/DDBJ databases">
        <title>Genomic Encyclopedia of Archaeal and Bacterial Type Strains, Phase II (KMG-II): from individual species to whole genera.</title>
        <authorList>
            <person name="Goeker M."/>
        </authorList>
    </citation>
    <scope>NUCLEOTIDE SEQUENCE [LARGE SCALE GENOMIC DNA]</scope>
    <source>
        <strain evidence="10 11">DSM 17008</strain>
    </source>
</reference>
<evidence type="ECO:0000313" key="10">
    <source>
        <dbReference type="EMBL" id="RKD75768.1"/>
    </source>
</evidence>
<evidence type="ECO:0000256" key="3">
    <source>
        <dbReference type="ARBA" id="ARBA00022692"/>
    </source>
</evidence>
<keyword evidence="6" id="KW-0472">Membrane</keyword>
<evidence type="ECO:0000256" key="9">
    <source>
        <dbReference type="SAM" id="Coils"/>
    </source>
</evidence>
<dbReference type="Pfam" id="PF06160">
    <property type="entry name" value="EzrA"/>
    <property type="match status" value="1"/>
</dbReference>
<proteinExistence type="predicted"/>
<gene>
    <name evidence="10" type="ORF">ATL39_1471</name>
</gene>
<keyword evidence="8" id="KW-0131">Cell cycle</keyword>
<protein>
    <submittedName>
        <fullName evidence="10">Septation ring formation regulator</fullName>
    </submittedName>
</protein>
<dbReference type="OrthoDB" id="1654473at2"/>
<evidence type="ECO:0000256" key="2">
    <source>
        <dbReference type="ARBA" id="ARBA00022618"/>
    </source>
</evidence>
<dbReference type="GO" id="GO:0005940">
    <property type="term" value="C:septin ring"/>
    <property type="evidence" value="ECO:0007669"/>
    <property type="project" value="InterPro"/>
</dbReference>
<evidence type="ECO:0000256" key="8">
    <source>
        <dbReference type="ARBA" id="ARBA00023306"/>
    </source>
</evidence>
<keyword evidence="4" id="KW-1133">Transmembrane helix</keyword>
<dbReference type="InterPro" id="IPR010379">
    <property type="entry name" value="EzrA"/>
</dbReference>
<comment type="caution">
    <text evidence="10">The sequence shown here is derived from an EMBL/GenBank/DDBJ whole genome shotgun (WGS) entry which is preliminary data.</text>
</comment>
<dbReference type="RefSeq" id="WP_120192624.1">
    <property type="nucleotide sequence ID" value="NZ_RAPK01000007.1"/>
</dbReference>
<feature type="coiled-coil region" evidence="9">
    <location>
        <begin position="99"/>
        <end position="126"/>
    </location>
</feature>
<dbReference type="Proteomes" id="UP000285120">
    <property type="component" value="Unassembled WGS sequence"/>
</dbReference>
<evidence type="ECO:0000256" key="6">
    <source>
        <dbReference type="ARBA" id="ARBA00023136"/>
    </source>
</evidence>
<keyword evidence="3" id="KW-0812">Transmembrane</keyword>
<dbReference type="GO" id="GO:0000921">
    <property type="term" value="P:septin ring assembly"/>
    <property type="evidence" value="ECO:0007669"/>
    <property type="project" value="InterPro"/>
</dbReference>
<evidence type="ECO:0000256" key="4">
    <source>
        <dbReference type="ARBA" id="ARBA00022989"/>
    </source>
</evidence>
<keyword evidence="5 9" id="KW-0175">Coiled coil</keyword>
<keyword evidence="7" id="KW-0717">Septation</keyword>
<evidence type="ECO:0000313" key="11">
    <source>
        <dbReference type="Proteomes" id="UP000285120"/>
    </source>
</evidence>
<dbReference type="GO" id="GO:0000917">
    <property type="term" value="P:division septum assembly"/>
    <property type="evidence" value="ECO:0007669"/>
    <property type="project" value="UniProtKB-KW"/>
</dbReference>
<name>A0A419V738_9BACL</name>